<dbReference type="PANTHER" id="PTHR44013">
    <property type="entry name" value="ZINC-TYPE ALCOHOL DEHYDROGENASE-LIKE PROTEIN C16A3.02C"/>
    <property type="match status" value="1"/>
</dbReference>
<dbReference type="Gene3D" id="3.90.180.10">
    <property type="entry name" value="Medium-chain alcohol dehydrogenases, catalytic domain"/>
    <property type="match status" value="1"/>
</dbReference>
<dbReference type="InterPro" id="IPR052733">
    <property type="entry name" value="Chloroplast_QOR"/>
</dbReference>
<dbReference type="InterPro" id="IPR013154">
    <property type="entry name" value="ADH-like_N"/>
</dbReference>
<protein>
    <submittedName>
        <fullName evidence="3">NAD(P)-dependent alcohol dehydrogenase</fullName>
    </submittedName>
</protein>
<dbReference type="Gene3D" id="3.40.50.720">
    <property type="entry name" value="NAD(P)-binding Rossmann-like Domain"/>
    <property type="match status" value="1"/>
</dbReference>
<feature type="compositionally biased region" description="Basic and acidic residues" evidence="1">
    <location>
        <begin position="21"/>
        <end position="30"/>
    </location>
</feature>
<evidence type="ECO:0000256" key="1">
    <source>
        <dbReference type="SAM" id="MobiDB-lite"/>
    </source>
</evidence>
<dbReference type="PROSITE" id="PS01162">
    <property type="entry name" value="QOR_ZETA_CRYSTAL"/>
    <property type="match status" value="1"/>
</dbReference>
<name>A0ABN2SDV1_9MICO</name>
<feature type="domain" description="Enoyl reductase (ER)" evidence="2">
    <location>
        <begin position="41"/>
        <end position="352"/>
    </location>
</feature>
<evidence type="ECO:0000313" key="3">
    <source>
        <dbReference type="EMBL" id="GAA1984859.1"/>
    </source>
</evidence>
<accession>A0ABN2SDV1</accession>
<feature type="region of interest" description="Disordered" evidence="1">
    <location>
        <begin position="1"/>
        <end position="30"/>
    </location>
</feature>
<dbReference type="SMART" id="SM00829">
    <property type="entry name" value="PKS_ER"/>
    <property type="match status" value="1"/>
</dbReference>
<dbReference type="InterPro" id="IPR036291">
    <property type="entry name" value="NAD(P)-bd_dom_sf"/>
</dbReference>
<dbReference type="SUPFAM" id="SSF51735">
    <property type="entry name" value="NAD(P)-binding Rossmann-fold domains"/>
    <property type="match status" value="1"/>
</dbReference>
<feature type="compositionally biased region" description="Basic and acidic residues" evidence="1">
    <location>
        <begin position="1"/>
        <end position="11"/>
    </location>
</feature>
<reference evidence="3 4" key="1">
    <citation type="journal article" date="2019" name="Int. J. Syst. Evol. Microbiol.">
        <title>The Global Catalogue of Microorganisms (GCM) 10K type strain sequencing project: providing services to taxonomists for standard genome sequencing and annotation.</title>
        <authorList>
            <consortium name="The Broad Institute Genomics Platform"/>
            <consortium name="The Broad Institute Genome Sequencing Center for Infectious Disease"/>
            <person name="Wu L."/>
            <person name="Ma J."/>
        </authorList>
    </citation>
    <scope>NUCLEOTIDE SEQUENCE [LARGE SCALE GENOMIC DNA]</scope>
    <source>
        <strain evidence="3 4">JCM 15628</strain>
    </source>
</reference>
<sequence>MTPRRGVRDELPGASATTAEPVDRDSDRAPSMDAIVQDGYGTSDILRLAQMPRPRVGPHEVLLAVEAAGLDRGTWHLMAGKPRLLRLAFGLRTPKQPIIGRDIAGTVVEVGAQVTTLCVGDEVFGVAPGSVADYAAARADKLARRPPNLSWEQAAVVPVSGGTALQAVLDAGGVTAGQQVLVIGASGGVGSYAVQLAKSVGAEVTGTASAAKQDLLRSLCADHVLDYDRDDFADGSRHYDVIIDIAGLSDLTRLRRALKPTGTLVLVGGEGGGDWTGGTIGRQLRARLRSLFGRHRLTSVLAKERGSDYERLAVLLEAGELVPSVDRAFEMADTADAMRLLESGAVRGKVAISVGPAR</sequence>
<dbReference type="RefSeq" id="WP_344063644.1">
    <property type="nucleotide sequence ID" value="NZ_BAAAPU010000008.1"/>
</dbReference>
<dbReference type="PANTHER" id="PTHR44013:SF1">
    <property type="entry name" value="ZINC-TYPE ALCOHOL DEHYDROGENASE-LIKE PROTEIN C16A3.02C"/>
    <property type="match status" value="1"/>
</dbReference>
<dbReference type="Pfam" id="PF08240">
    <property type="entry name" value="ADH_N"/>
    <property type="match status" value="1"/>
</dbReference>
<evidence type="ECO:0000259" key="2">
    <source>
        <dbReference type="SMART" id="SM00829"/>
    </source>
</evidence>
<dbReference type="InterPro" id="IPR020843">
    <property type="entry name" value="ER"/>
</dbReference>
<dbReference type="Pfam" id="PF13602">
    <property type="entry name" value="ADH_zinc_N_2"/>
    <property type="match status" value="1"/>
</dbReference>
<evidence type="ECO:0000313" key="4">
    <source>
        <dbReference type="Proteomes" id="UP001500013"/>
    </source>
</evidence>
<dbReference type="Proteomes" id="UP001500013">
    <property type="component" value="Unassembled WGS sequence"/>
</dbReference>
<dbReference type="InterPro" id="IPR002364">
    <property type="entry name" value="Quin_OxRdtase/zeta-crystal_CS"/>
</dbReference>
<dbReference type="InterPro" id="IPR011032">
    <property type="entry name" value="GroES-like_sf"/>
</dbReference>
<dbReference type="SUPFAM" id="SSF50129">
    <property type="entry name" value="GroES-like"/>
    <property type="match status" value="1"/>
</dbReference>
<comment type="caution">
    <text evidence="3">The sequence shown here is derived from an EMBL/GenBank/DDBJ whole genome shotgun (WGS) entry which is preliminary data.</text>
</comment>
<dbReference type="CDD" id="cd08267">
    <property type="entry name" value="MDR1"/>
    <property type="match status" value="1"/>
</dbReference>
<gene>
    <name evidence="3" type="ORF">GCM10009817_27890</name>
</gene>
<proteinExistence type="predicted"/>
<dbReference type="EMBL" id="BAAAPU010000008">
    <property type="protein sequence ID" value="GAA1984859.1"/>
    <property type="molecule type" value="Genomic_DNA"/>
</dbReference>
<keyword evidence="4" id="KW-1185">Reference proteome</keyword>
<organism evidence="3 4">
    <name type="scientific">Terrabacter lapilli</name>
    <dbReference type="NCBI Taxonomy" id="436231"/>
    <lineage>
        <taxon>Bacteria</taxon>
        <taxon>Bacillati</taxon>
        <taxon>Actinomycetota</taxon>
        <taxon>Actinomycetes</taxon>
        <taxon>Micrococcales</taxon>
        <taxon>Intrasporangiaceae</taxon>
        <taxon>Terrabacter</taxon>
    </lineage>
</organism>